<dbReference type="AlphaFoldDB" id="A0A518HJG2"/>
<sequence length="73" mass="8121">MITEPTDGSANPRMTGCKKSVGSRCHPWVVFLIVRPMKLLEMLRRGHLDCAHPRSDDDPEGLGVAETYVVNTK</sequence>
<gene>
    <name evidence="2" type="ORF">Enr13x_08260</name>
</gene>
<organism evidence="2 3">
    <name type="scientific">Stieleria neptunia</name>
    <dbReference type="NCBI Taxonomy" id="2527979"/>
    <lineage>
        <taxon>Bacteria</taxon>
        <taxon>Pseudomonadati</taxon>
        <taxon>Planctomycetota</taxon>
        <taxon>Planctomycetia</taxon>
        <taxon>Pirellulales</taxon>
        <taxon>Pirellulaceae</taxon>
        <taxon>Stieleria</taxon>
    </lineage>
</organism>
<keyword evidence="3" id="KW-1185">Reference proteome</keyword>
<dbReference type="KEGG" id="snep:Enr13x_08260"/>
<reference evidence="2 3" key="1">
    <citation type="submission" date="2019-03" db="EMBL/GenBank/DDBJ databases">
        <title>Deep-cultivation of Planctomycetes and their phenomic and genomic characterization uncovers novel biology.</title>
        <authorList>
            <person name="Wiegand S."/>
            <person name="Jogler M."/>
            <person name="Boedeker C."/>
            <person name="Pinto D."/>
            <person name="Vollmers J."/>
            <person name="Rivas-Marin E."/>
            <person name="Kohn T."/>
            <person name="Peeters S.H."/>
            <person name="Heuer A."/>
            <person name="Rast P."/>
            <person name="Oberbeckmann S."/>
            <person name="Bunk B."/>
            <person name="Jeske O."/>
            <person name="Meyerdierks A."/>
            <person name="Storesund J.E."/>
            <person name="Kallscheuer N."/>
            <person name="Luecker S."/>
            <person name="Lage O.M."/>
            <person name="Pohl T."/>
            <person name="Merkel B.J."/>
            <person name="Hornburger P."/>
            <person name="Mueller R.-W."/>
            <person name="Bruemmer F."/>
            <person name="Labrenz M."/>
            <person name="Spormann A.M."/>
            <person name="Op den Camp H."/>
            <person name="Overmann J."/>
            <person name="Amann R."/>
            <person name="Jetten M.S.M."/>
            <person name="Mascher T."/>
            <person name="Medema M.H."/>
            <person name="Devos D.P."/>
            <person name="Kaster A.-K."/>
            <person name="Ovreas L."/>
            <person name="Rohde M."/>
            <person name="Galperin M.Y."/>
            <person name="Jogler C."/>
        </authorList>
    </citation>
    <scope>NUCLEOTIDE SEQUENCE [LARGE SCALE GENOMIC DNA]</scope>
    <source>
        <strain evidence="2 3">Enr13</strain>
    </source>
</reference>
<evidence type="ECO:0000256" key="1">
    <source>
        <dbReference type="SAM" id="MobiDB-lite"/>
    </source>
</evidence>
<proteinExistence type="predicted"/>
<evidence type="ECO:0000313" key="3">
    <source>
        <dbReference type="Proteomes" id="UP000319004"/>
    </source>
</evidence>
<dbReference type="Proteomes" id="UP000319004">
    <property type="component" value="Chromosome"/>
</dbReference>
<accession>A0A518HJG2</accession>
<protein>
    <submittedName>
        <fullName evidence="2">Uncharacterized protein</fullName>
    </submittedName>
</protein>
<feature type="region of interest" description="Disordered" evidence="1">
    <location>
        <begin position="1"/>
        <end position="21"/>
    </location>
</feature>
<evidence type="ECO:0000313" key="2">
    <source>
        <dbReference type="EMBL" id="QDV40988.1"/>
    </source>
</evidence>
<dbReference type="EMBL" id="CP037423">
    <property type="protein sequence ID" value="QDV40988.1"/>
    <property type="molecule type" value="Genomic_DNA"/>
</dbReference>
<name>A0A518HJG2_9BACT</name>